<feature type="region of interest" description="Disordered" evidence="1">
    <location>
        <begin position="1"/>
        <end position="27"/>
    </location>
</feature>
<sequence length="90" mass="9671">MTARTSRSDLLQPEVGRGEPESGELARQATAALGEPEHAINLARESALIAADTGSARHRAELVRLRAEMKPWQHHPLGQDLDEALAPTAA</sequence>
<dbReference type="EMBL" id="JBHEZZ010000023">
    <property type="protein sequence ID" value="MFC1405714.1"/>
    <property type="molecule type" value="Genomic_DNA"/>
</dbReference>
<name>A0ABV6UW62_9ACTN</name>
<keyword evidence="3" id="KW-1185">Reference proteome</keyword>
<protein>
    <submittedName>
        <fullName evidence="2">Uncharacterized protein</fullName>
    </submittedName>
</protein>
<evidence type="ECO:0000313" key="3">
    <source>
        <dbReference type="Proteomes" id="UP001592528"/>
    </source>
</evidence>
<reference evidence="2 3" key="1">
    <citation type="submission" date="2024-09" db="EMBL/GenBank/DDBJ databases">
        <authorList>
            <person name="Lee S.D."/>
        </authorList>
    </citation>
    <scope>NUCLEOTIDE SEQUENCE [LARGE SCALE GENOMIC DNA]</scope>
    <source>
        <strain evidence="2 3">N1-5</strain>
    </source>
</reference>
<comment type="caution">
    <text evidence="2">The sequence shown here is derived from an EMBL/GenBank/DDBJ whole genome shotgun (WGS) entry which is preliminary data.</text>
</comment>
<evidence type="ECO:0000313" key="2">
    <source>
        <dbReference type="EMBL" id="MFC1405714.1"/>
    </source>
</evidence>
<dbReference type="Proteomes" id="UP001592528">
    <property type="component" value="Unassembled WGS sequence"/>
</dbReference>
<dbReference type="RefSeq" id="WP_051726388.1">
    <property type="nucleotide sequence ID" value="NZ_JBHEZZ010000023.1"/>
</dbReference>
<organism evidence="2 3">
    <name type="scientific">Streptacidiphilus cavernicola</name>
    <dbReference type="NCBI Taxonomy" id="3342716"/>
    <lineage>
        <taxon>Bacteria</taxon>
        <taxon>Bacillati</taxon>
        <taxon>Actinomycetota</taxon>
        <taxon>Actinomycetes</taxon>
        <taxon>Kitasatosporales</taxon>
        <taxon>Streptomycetaceae</taxon>
        <taxon>Streptacidiphilus</taxon>
    </lineage>
</organism>
<gene>
    <name evidence="2" type="ORF">ACEZDJ_30935</name>
</gene>
<proteinExistence type="predicted"/>
<accession>A0ABV6UW62</accession>
<evidence type="ECO:0000256" key="1">
    <source>
        <dbReference type="SAM" id="MobiDB-lite"/>
    </source>
</evidence>